<sequence>TLYARSDALEASWRLIDPILHHWKEGGGEGPVFLCPR</sequence>
<feature type="non-terminal residue" evidence="1">
    <location>
        <position position="1"/>
    </location>
</feature>
<evidence type="ECO:0000313" key="2">
    <source>
        <dbReference type="Proteomes" id="UP000005510"/>
    </source>
</evidence>
<reference evidence="1 2" key="2">
    <citation type="submission" date="2008-10" db="EMBL/GenBank/DDBJ databases">
        <authorList>
            <person name="Fulton L."/>
            <person name="Clifton S."/>
            <person name="Fulton B."/>
            <person name="Xu J."/>
            <person name="Minx P."/>
            <person name="Pepin K.H."/>
            <person name="Johnson M."/>
            <person name="Bhonagiri V."/>
            <person name="Nash W.E."/>
            <person name="Mardis E.R."/>
            <person name="Wilson R.K."/>
        </authorList>
    </citation>
    <scope>NUCLEOTIDE SEQUENCE [LARGE SCALE GENOMIC DNA]</scope>
    <source>
        <strain evidence="1 2">DSM 18315</strain>
    </source>
</reference>
<name>B7BHF7_9BACT</name>
<accession>B7BHF7</accession>
<proteinExistence type="predicted"/>
<dbReference type="HOGENOM" id="CLU_3337143_0_0_10"/>
<gene>
    <name evidence="1" type="ORF">PRABACTJOHN_04507</name>
</gene>
<dbReference type="AlphaFoldDB" id="B7BHF7"/>
<evidence type="ECO:0000313" key="1">
    <source>
        <dbReference type="EMBL" id="EEC94136.1"/>
    </source>
</evidence>
<organism evidence="1 2">
    <name type="scientific">Parabacteroides johnsonii DSM 18315</name>
    <dbReference type="NCBI Taxonomy" id="537006"/>
    <lineage>
        <taxon>Bacteria</taxon>
        <taxon>Pseudomonadati</taxon>
        <taxon>Bacteroidota</taxon>
        <taxon>Bacteroidia</taxon>
        <taxon>Bacteroidales</taxon>
        <taxon>Tannerellaceae</taxon>
        <taxon>Parabacteroides</taxon>
    </lineage>
</organism>
<reference evidence="1 2" key="1">
    <citation type="submission" date="2008-10" db="EMBL/GenBank/DDBJ databases">
        <title>Draft genome sequence of Parabacteroides johnsonii (DSM 18315).</title>
        <authorList>
            <person name="Sudarsanam P."/>
            <person name="Ley R."/>
            <person name="Guruge J."/>
            <person name="Turnbaugh P.J."/>
            <person name="Mahowald M."/>
            <person name="Liep D."/>
            <person name="Gordon J."/>
        </authorList>
    </citation>
    <scope>NUCLEOTIDE SEQUENCE [LARGE SCALE GENOMIC DNA]</scope>
    <source>
        <strain evidence="1 2">DSM 18315</strain>
    </source>
</reference>
<protein>
    <submittedName>
        <fullName evidence="1">Uncharacterized protein</fullName>
    </submittedName>
</protein>
<dbReference type="Proteomes" id="UP000005510">
    <property type="component" value="Unassembled WGS sequence"/>
</dbReference>
<comment type="caution">
    <text evidence="1">The sequence shown here is derived from an EMBL/GenBank/DDBJ whole genome shotgun (WGS) entry which is preliminary data.</text>
</comment>
<dbReference type="EMBL" id="ABYH01000478">
    <property type="protein sequence ID" value="EEC94136.1"/>
    <property type="molecule type" value="Genomic_DNA"/>
</dbReference>